<reference evidence="1 2" key="1">
    <citation type="journal article" date="2019" name="New Phytol.">
        <title>Comparative genomics reveals unique wood-decay strategies and fruiting body development in the Schizophyllaceae.</title>
        <authorList>
            <person name="Almasi E."/>
            <person name="Sahu N."/>
            <person name="Krizsan K."/>
            <person name="Balint B."/>
            <person name="Kovacs G.M."/>
            <person name="Kiss B."/>
            <person name="Cseklye J."/>
            <person name="Drula E."/>
            <person name="Henrissat B."/>
            <person name="Nagy I."/>
            <person name="Chovatia M."/>
            <person name="Adam C."/>
            <person name="LaButti K."/>
            <person name="Lipzen A."/>
            <person name="Riley R."/>
            <person name="Grigoriev I.V."/>
            <person name="Nagy L.G."/>
        </authorList>
    </citation>
    <scope>NUCLEOTIDE SEQUENCE [LARGE SCALE GENOMIC DNA]</scope>
    <source>
        <strain evidence="1 2">NL-1724</strain>
    </source>
</reference>
<dbReference type="Pfam" id="PF20414">
    <property type="entry name" value="DUF6698"/>
    <property type="match status" value="1"/>
</dbReference>
<gene>
    <name evidence="1" type="ORF">BD626DRAFT_564877</name>
</gene>
<dbReference type="Proteomes" id="UP000320762">
    <property type="component" value="Unassembled WGS sequence"/>
</dbReference>
<sequence length="149" mass="16201">MALMHEMRDVCNRARGDGTNLPQNLVLVANLNDPLPDRLDPPCSKATLSSPGRPSRWGTAMISLRRTRARPNHRASVDLSPVPLLCRLLGKNSAYAAPNSVPTGCNARVHGHLRVTAETIAYVAMQARFVCSAVRNRSLADGDLTMQAF</sequence>
<comment type="caution">
    <text evidence="1">The sequence shown here is derived from an EMBL/GenBank/DDBJ whole genome shotgun (WGS) entry which is preliminary data.</text>
</comment>
<protein>
    <submittedName>
        <fullName evidence="1">Uncharacterized protein</fullName>
    </submittedName>
</protein>
<dbReference type="InterPro" id="IPR046521">
    <property type="entry name" value="DUF6698"/>
</dbReference>
<dbReference type="EMBL" id="VDMD01000002">
    <property type="protein sequence ID" value="TRM68003.1"/>
    <property type="molecule type" value="Genomic_DNA"/>
</dbReference>
<name>A0A550CT98_9AGAR</name>
<dbReference type="OrthoDB" id="3220614at2759"/>
<accession>A0A550CT98</accession>
<dbReference type="AlphaFoldDB" id="A0A550CT98"/>
<proteinExistence type="predicted"/>
<evidence type="ECO:0000313" key="2">
    <source>
        <dbReference type="Proteomes" id="UP000320762"/>
    </source>
</evidence>
<organism evidence="1 2">
    <name type="scientific">Schizophyllum amplum</name>
    <dbReference type="NCBI Taxonomy" id="97359"/>
    <lineage>
        <taxon>Eukaryota</taxon>
        <taxon>Fungi</taxon>
        <taxon>Dikarya</taxon>
        <taxon>Basidiomycota</taxon>
        <taxon>Agaricomycotina</taxon>
        <taxon>Agaricomycetes</taxon>
        <taxon>Agaricomycetidae</taxon>
        <taxon>Agaricales</taxon>
        <taxon>Schizophyllaceae</taxon>
        <taxon>Schizophyllum</taxon>
    </lineage>
</organism>
<keyword evidence="2" id="KW-1185">Reference proteome</keyword>
<evidence type="ECO:0000313" key="1">
    <source>
        <dbReference type="EMBL" id="TRM68003.1"/>
    </source>
</evidence>